<dbReference type="CDD" id="cd19941">
    <property type="entry name" value="TIL"/>
    <property type="match status" value="1"/>
</dbReference>
<keyword evidence="5" id="KW-1015">Disulfide bond</keyword>
<evidence type="ECO:0000256" key="7">
    <source>
        <dbReference type="SAM" id="SignalP"/>
    </source>
</evidence>
<comment type="subcellular location">
    <subcellularLocation>
        <location evidence="1">Secreted</location>
    </subcellularLocation>
</comment>
<keyword evidence="6" id="KW-0325">Glycoprotein</keyword>
<dbReference type="AlphaFoldDB" id="A0A9Q1BVQ1"/>
<dbReference type="Gene3D" id="2.10.25.10">
    <property type="entry name" value="Laminin"/>
    <property type="match status" value="1"/>
</dbReference>
<dbReference type="InterPro" id="IPR014716">
    <property type="entry name" value="Fibrinogen_a/b/g_C_1"/>
</dbReference>
<dbReference type="Gene3D" id="3.90.215.10">
    <property type="entry name" value="Gamma Fibrinogen, chain A, domain 1"/>
    <property type="match status" value="1"/>
</dbReference>
<feature type="domain" description="Fibrinogen C-terminal" evidence="8">
    <location>
        <begin position="46"/>
        <end position="184"/>
    </location>
</feature>
<evidence type="ECO:0000313" key="10">
    <source>
        <dbReference type="Proteomes" id="UP001152320"/>
    </source>
</evidence>
<organism evidence="9 10">
    <name type="scientific">Holothuria leucospilota</name>
    <name type="common">Black long sea cucumber</name>
    <name type="synonym">Mertensiothuria leucospilota</name>
    <dbReference type="NCBI Taxonomy" id="206669"/>
    <lineage>
        <taxon>Eukaryota</taxon>
        <taxon>Metazoa</taxon>
        <taxon>Echinodermata</taxon>
        <taxon>Eleutherozoa</taxon>
        <taxon>Echinozoa</taxon>
        <taxon>Holothuroidea</taxon>
        <taxon>Aspidochirotacea</taxon>
        <taxon>Aspidochirotida</taxon>
        <taxon>Holothuriidae</taxon>
        <taxon>Holothuria</taxon>
    </lineage>
</organism>
<dbReference type="PANTHER" id="PTHR47221:SF6">
    <property type="entry name" value="FIBRINOGEN ALPHA CHAIN"/>
    <property type="match status" value="1"/>
</dbReference>
<gene>
    <name evidence="9" type="ORF">HOLleu_23950</name>
</gene>
<evidence type="ECO:0000313" key="9">
    <source>
        <dbReference type="EMBL" id="KAJ8033640.1"/>
    </source>
</evidence>
<evidence type="ECO:0000256" key="5">
    <source>
        <dbReference type="ARBA" id="ARBA00023157"/>
    </source>
</evidence>
<keyword evidence="10" id="KW-1185">Reference proteome</keyword>
<evidence type="ECO:0000256" key="4">
    <source>
        <dbReference type="ARBA" id="ARBA00023054"/>
    </source>
</evidence>
<evidence type="ECO:0000256" key="6">
    <source>
        <dbReference type="ARBA" id="ARBA00023180"/>
    </source>
</evidence>
<proteinExistence type="predicted"/>
<sequence length="257" mass="28961">MKPMYISFMKLVIQSLCLWITISKAQNNHNDGNSAGKSVGHSYFFYQQPDYPRDCKETLSQCSAANSSGVFLIKPDGYPDAFEVYCNDGIDGGGWTVVHRRTDGAIDFNRGWKEYTKGFGFLSSEFWLGLDKLSFLTHQNIYEIRIDMENTVGSSFYVHYNRFRISDEWSDFRITDVGQYSGTASSFINACPTNMEYGNCRCQASCEDPENTMECQTACSEEETCICQEGFLRKGDNCVPPGECSCFLEGEGVISVM</sequence>
<dbReference type="SUPFAM" id="SSF57567">
    <property type="entry name" value="Serine protease inhibitors"/>
    <property type="match status" value="1"/>
</dbReference>
<dbReference type="PANTHER" id="PTHR47221">
    <property type="entry name" value="FIBRINOGEN ALPHA CHAIN"/>
    <property type="match status" value="1"/>
</dbReference>
<reference evidence="9" key="1">
    <citation type="submission" date="2021-10" db="EMBL/GenBank/DDBJ databases">
        <title>Tropical sea cucumber genome reveals ecological adaptation and Cuvierian tubules defense mechanism.</title>
        <authorList>
            <person name="Chen T."/>
        </authorList>
    </citation>
    <scope>NUCLEOTIDE SEQUENCE</scope>
    <source>
        <strain evidence="9">Nanhai2018</strain>
        <tissue evidence="9">Muscle</tissue>
    </source>
</reference>
<dbReference type="Pfam" id="PF00147">
    <property type="entry name" value="Fibrinogen_C"/>
    <property type="match status" value="1"/>
</dbReference>
<dbReference type="PROSITE" id="PS51406">
    <property type="entry name" value="FIBRINOGEN_C_2"/>
    <property type="match status" value="1"/>
</dbReference>
<name>A0A9Q1BVQ1_HOLLE</name>
<dbReference type="InterPro" id="IPR036056">
    <property type="entry name" value="Fibrinogen-like_C"/>
</dbReference>
<keyword evidence="3 7" id="KW-0732">Signal</keyword>
<feature type="signal peptide" evidence="7">
    <location>
        <begin position="1"/>
        <end position="25"/>
    </location>
</feature>
<evidence type="ECO:0000256" key="1">
    <source>
        <dbReference type="ARBA" id="ARBA00004613"/>
    </source>
</evidence>
<feature type="chain" id="PRO_5040387991" evidence="7">
    <location>
        <begin position="26"/>
        <end position="257"/>
    </location>
</feature>
<keyword evidence="4" id="KW-0175">Coiled coil</keyword>
<dbReference type="Proteomes" id="UP001152320">
    <property type="component" value="Chromosome 11"/>
</dbReference>
<dbReference type="SMART" id="SM00186">
    <property type="entry name" value="FBG"/>
    <property type="match status" value="1"/>
</dbReference>
<dbReference type="GO" id="GO:0005576">
    <property type="term" value="C:extracellular region"/>
    <property type="evidence" value="ECO:0007669"/>
    <property type="project" value="UniProtKB-SubCell"/>
</dbReference>
<dbReference type="InterPro" id="IPR037579">
    <property type="entry name" value="FIB_ANG-like"/>
</dbReference>
<evidence type="ECO:0000259" key="8">
    <source>
        <dbReference type="PROSITE" id="PS51406"/>
    </source>
</evidence>
<dbReference type="InterPro" id="IPR002181">
    <property type="entry name" value="Fibrinogen_a/b/g_C_dom"/>
</dbReference>
<dbReference type="SUPFAM" id="SSF56496">
    <property type="entry name" value="Fibrinogen C-terminal domain-like"/>
    <property type="match status" value="1"/>
</dbReference>
<accession>A0A9Q1BVQ1</accession>
<dbReference type="EMBL" id="JAIZAY010000011">
    <property type="protein sequence ID" value="KAJ8033640.1"/>
    <property type="molecule type" value="Genomic_DNA"/>
</dbReference>
<keyword evidence="2" id="KW-0964">Secreted</keyword>
<dbReference type="NCBIfam" id="NF040941">
    <property type="entry name" value="GGGWT_bact"/>
    <property type="match status" value="1"/>
</dbReference>
<evidence type="ECO:0000256" key="2">
    <source>
        <dbReference type="ARBA" id="ARBA00022525"/>
    </source>
</evidence>
<dbReference type="OrthoDB" id="10387049at2759"/>
<comment type="caution">
    <text evidence="9">The sequence shown here is derived from an EMBL/GenBank/DDBJ whole genome shotgun (WGS) entry which is preliminary data.</text>
</comment>
<evidence type="ECO:0000256" key="3">
    <source>
        <dbReference type="ARBA" id="ARBA00022729"/>
    </source>
</evidence>
<protein>
    <submittedName>
        <fullName evidence="9">Fibrinogen-like protein A</fullName>
    </submittedName>
</protein>
<dbReference type="InterPro" id="IPR036084">
    <property type="entry name" value="Ser_inhib-like_sf"/>
</dbReference>